<dbReference type="EMBL" id="CABWKZ010000070">
    <property type="protein sequence ID" value="VXA58390.1"/>
    <property type="molecule type" value="Genomic_DNA"/>
</dbReference>
<name>A0A653KBK8_9GAMM</name>
<protein>
    <submittedName>
        <fullName evidence="1">Uncharacterized protein</fullName>
    </submittedName>
</protein>
<dbReference type="RefSeq" id="WP_159724451.1">
    <property type="nucleotide sequence ID" value="NZ_LR732744.1"/>
</dbReference>
<sequence>MKRFITGALLAITCTYALAAKIEYKFYIRYNVENKRIISIKTDKNTPSNIQEKCTEELLNGSASKLLEASAKGKTGTVNLTYFCSH</sequence>
<proteinExistence type="predicted"/>
<evidence type="ECO:0000313" key="1">
    <source>
        <dbReference type="EMBL" id="VXA58390.1"/>
    </source>
</evidence>
<dbReference type="AlphaFoldDB" id="A0A653KBK8"/>
<organism evidence="1 2">
    <name type="scientific">Acinetobacter proteolyticus</name>
    <dbReference type="NCBI Taxonomy" id="1776741"/>
    <lineage>
        <taxon>Bacteria</taxon>
        <taxon>Pseudomonadati</taxon>
        <taxon>Pseudomonadota</taxon>
        <taxon>Gammaproteobacteria</taxon>
        <taxon>Moraxellales</taxon>
        <taxon>Moraxellaceae</taxon>
        <taxon>Acinetobacter</taxon>
    </lineage>
</organism>
<gene>
    <name evidence="1" type="ORF">ACI8B_90043</name>
</gene>
<evidence type="ECO:0000313" key="2">
    <source>
        <dbReference type="Proteomes" id="UP000430404"/>
    </source>
</evidence>
<accession>A0A653KBK8</accession>
<dbReference type="Proteomes" id="UP000430404">
    <property type="component" value="Unassembled WGS sequence"/>
</dbReference>
<reference evidence="1 2" key="1">
    <citation type="submission" date="2019-10" db="EMBL/GenBank/DDBJ databases">
        <authorList>
            <person name="Karimi E."/>
        </authorList>
    </citation>
    <scope>NUCLEOTIDE SEQUENCE [LARGE SCALE GENOMIC DNA]</scope>
    <source>
        <strain evidence="1">Acinetobacter sp. 8BE</strain>
    </source>
</reference>